<reference evidence="3" key="1">
    <citation type="submission" date="2014-09" db="EMBL/GenBank/DDBJ databases">
        <authorList>
            <person name="Hjerde E."/>
        </authorList>
    </citation>
    <scope>NUCLEOTIDE SEQUENCE [LARGE SCALE GENOMIC DNA]</scope>
    <source>
        <strain evidence="3">06/09/139</strain>
    </source>
</reference>
<dbReference type="PANTHER" id="PTHR35271:SF1">
    <property type="entry name" value="ABC TRANSPORTER, SUBSTRATE-BINDING LIPOPROTEIN"/>
    <property type="match status" value="1"/>
</dbReference>
<dbReference type="Pfam" id="PF04392">
    <property type="entry name" value="ABC_sub_bind"/>
    <property type="match status" value="1"/>
</dbReference>
<dbReference type="Proteomes" id="UP000032427">
    <property type="component" value="Chromosome 2"/>
</dbReference>
<dbReference type="KEGG" id="awd:AWOD_II_1016"/>
<name>A0A090I792_9GAMM</name>
<keyword evidence="1" id="KW-0732">Signal</keyword>
<accession>A0A090I792</accession>
<dbReference type="InterPro" id="IPR007487">
    <property type="entry name" value="ABC_transpt-TYRBP-like"/>
</dbReference>
<keyword evidence="3" id="KW-1185">Reference proteome</keyword>
<proteinExistence type="predicted"/>
<dbReference type="STRING" id="80852.AWOD_II_1016"/>
<dbReference type="PATRIC" id="fig|80852.17.peg.3816"/>
<dbReference type="AlphaFoldDB" id="A0A090I792"/>
<dbReference type="GeneID" id="28543272"/>
<evidence type="ECO:0000256" key="1">
    <source>
        <dbReference type="SAM" id="SignalP"/>
    </source>
</evidence>
<dbReference type="OrthoDB" id="6211339at2"/>
<evidence type="ECO:0000313" key="3">
    <source>
        <dbReference type="Proteomes" id="UP000032427"/>
    </source>
</evidence>
<dbReference type="HOGENOM" id="CLU_733181_0_0_6"/>
<dbReference type="PANTHER" id="PTHR35271">
    <property type="entry name" value="ABC TRANSPORTER, SUBSTRATE-BINDING LIPOPROTEIN-RELATED"/>
    <property type="match status" value="1"/>
</dbReference>
<protein>
    <submittedName>
        <fullName evidence="2">Putative type VI secretion protein, periplasmic solute-binding protein VtsC</fullName>
    </submittedName>
</protein>
<sequence>MIARAYYLVILLMSLTVTPVVAAWPSWLGEELKNDDVWQINEDKNFVEFIPYAEHPKVWVLVSRKAKSYDTALGAMLKVYKRELSTATFRVFLLPSEPEQLQHLLNQAEKQASLIYTVGSKATVAVHQLYAGGQLPVVSVNAKDPVLLGLTDTYKSSHNNFAYTSLNLPANITLSFLSRFNPELRQIGVLYAKSNTSAYVTQFLPLKQEAEANGISVFAIEVDESQPESSLDAIMSKQVSLMEKQDPNFEQSLLWLTGSSSLLSRVDDIYLSSKQLPLLTVVPNAVNNSEHSALMSVGVGFENNAHQAALYGIKILRDNVEPQDLPVGLLSPPDISISFMQAERLNTTIPFVLLEMASDIYADNGEMIRSAGMSMEKSNP</sequence>
<feature type="chain" id="PRO_5001857194" evidence="1">
    <location>
        <begin position="23"/>
        <end position="380"/>
    </location>
</feature>
<gene>
    <name evidence="2" type="primary">vtsC</name>
    <name evidence="2" type="ORF">AWOD_II_1016</name>
</gene>
<dbReference type="EMBL" id="LN554847">
    <property type="protein sequence ID" value="CED57635.1"/>
    <property type="molecule type" value="Genomic_DNA"/>
</dbReference>
<dbReference type="Gene3D" id="3.40.50.2300">
    <property type="match status" value="2"/>
</dbReference>
<organism evidence="2 3">
    <name type="scientific">Aliivibrio wodanis</name>
    <dbReference type="NCBI Taxonomy" id="80852"/>
    <lineage>
        <taxon>Bacteria</taxon>
        <taxon>Pseudomonadati</taxon>
        <taxon>Pseudomonadota</taxon>
        <taxon>Gammaproteobacteria</taxon>
        <taxon>Vibrionales</taxon>
        <taxon>Vibrionaceae</taxon>
        <taxon>Aliivibrio</taxon>
    </lineage>
</organism>
<evidence type="ECO:0000313" key="2">
    <source>
        <dbReference type="EMBL" id="CED57635.1"/>
    </source>
</evidence>
<feature type="signal peptide" evidence="1">
    <location>
        <begin position="1"/>
        <end position="22"/>
    </location>
</feature>